<evidence type="ECO:0008006" key="2">
    <source>
        <dbReference type="Google" id="ProtNLM"/>
    </source>
</evidence>
<name>A0A2N9F1M8_FAGSY</name>
<dbReference type="EMBL" id="OIVN01000486">
    <property type="protein sequence ID" value="SPC80998.1"/>
    <property type="molecule type" value="Genomic_DNA"/>
</dbReference>
<dbReference type="AlphaFoldDB" id="A0A2N9F1M8"/>
<gene>
    <name evidence="1" type="ORF">FSB_LOCUS8880</name>
</gene>
<protein>
    <recommendedName>
        <fullName evidence="2">Reverse transcriptase zinc-binding domain-containing protein</fullName>
    </recommendedName>
</protein>
<accession>A0A2N9F1M8</accession>
<sequence length="275" mass="31150">MLVGSGEQILVWNDPWIPNMPHCKPQSHIPKDIPPVIAVDSLMTQDKSGWDLSKLQNLFDDATIQAILNIPKWNTAQRDQWIWRKNFSGSLTVKSAYKEAINLDLQGSSLLIWGKIWKSHLHERLKMHLCQKQLFTSFGNAALLKLFGFGVLGEDKKNFLLVGAITLDQIWKTCNLRVHEAKVVDVDRALQDIHMRSREFWYVQKIPSFAVCTAIKGVWKNPRQGCLKFNCDAVVGPVFSSIVVVARDWRGIVVLATSKKVNTTISLHAKVEAIL</sequence>
<reference evidence="1" key="1">
    <citation type="submission" date="2018-02" db="EMBL/GenBank/DDBJ databases">
        <authorList>
            <person name="Cohen D.B."/>
            <person name="Kent A.D."/>
        </authorList>
    </citation>
    <scope>NUCLEOTIDE SEQUENCE</scope>
</reference>
<organism evidence="1">
    <name type="scientific">Fagus sylvatica</name>
    <name type="common">Beechnut</name>
    <dbReference type="NCBI Taxonomy" id="28930"/>
    <lineage>
        <taxon>Eukaryota</taxon>
        <taxon>Viridiplantae</taxon>
        <taxon>Streptophyta</taxon>
        <taxon>Embryophyta</taxon>
        <taxon>Tracheophyta</taxon>
        <taxon>Spermatophyta</taxon>
        <taxon>Magnoliopsida</taxon>
        <taxon>eudicotyledons</taxon>
        <taxon>Gunneridae</taxon>
        <taxon>Pentapetalae</taxon>
        <taxon>rosids</taxon>
        <taxon>fabids</taxon>
        <taxon>Fagales</taxon>
        <taxon>Fagaceae</taxon>
        <taxon>Fagus</taxon>
    </lineage>
</organism>
<proteinExistence type="predicted"/>
<evidence type="ECO:0000313" key="1">
    <source>
        <dbReference type="EMBL" id="SPC80998.1"/>
    </source>
</evidence>